<dbReference type="HAMAP" id="MF_00135">
    <property type="entry name" value="PRAI"/>
    <property type="match status" value="1"/>
</dbReference>
<evidence type="ECO:0000313" key="12">
    <source>
        <dbReference type="Proteomes" id="UP001330016"/>
    </source>
</evidence>
<evidence type="ECO:0000256" key="5">
    <source>
        <dbReference type="ARBA" id="ARBA00022605"/>
    </source>
</evidence>
<evidence type="ECO:0000256" key="8">
    <source>
        <dbReference type="ARBA" id="ARBA00023235"/>
    </source>
</evidence>
<organism evidence="11 12">
    <name type="scientific">Schleiferilactobacillus harbinensis</name>
    <dbReference type="NCBI Taxonomy" id="304207"/>
    <lineage>
        <taxon>Bacteria</taxon>
        <taxon>Bacillati</taxon>
        <taxon>Bacillota</taxon>
        <taxon>Bacilli</taxon>
        <taxon>Lactobacillales</taxon>
        <taxon>Lactobacillaceae</taxon>
        <taxon>Schleiferilactobacillus</taxon>
    </lineage>
</organism>
<keyword evidence="8 9" id="KW-0413">Isomerase</keyword>
<comment type="catalytic activity">
    <reaction evidence="1 9">
        <text>N-(5-phospho-beta-D-ribosyl)anthranilate = 1-(2-carboxyphenylamino)-1-deoxy-D-ribulose 5-phosphate</text>
        <dbReference type="Rhea" id="RHEA:21540"/>
        <dbReference type="ChEBI" id="CHEBI:18277"/>
        <dbReference type="ChEBI" id="CHEBI:58613"/>
        <dbReference type="EC" id="5.3.1.24"/>
    </reaction>
</comment>
<protein>
    <recommendedName>
        <fullName evidence="4 9">N-(5'-phosphoribosyl)anthranilate isomerase</fullName>
        <shortName evidence="9">PRAI</shortName>
        <ecNumber evidence="3 9">5.3.1.24</ecNumber>
    </recommendedName>
</protein>
<comment type="pathway">
    <text evidence="2 9">Amino-acid biosynthesis; L-tryptophan biosynthesis; L-tryptophan from chorismate: step 3/5.</text>
</comment>
<evidence type="ECO:0000256" key="4">
    <source>
        <dbReference type="ARBA" id="ARBA00022272"/>
    </source>
</evidence>
<dbReference type="InterPro" id="IPR013785">
    <property type="entry name" value="Aldolase_TIM"/>
</dbReference>
<evidence type="ECO:0000256" key="3">
    <source>
        <dbReference type="ARBA" id="ARBA00012572"/>
    </source>
</evidence>
<dbReference type="CDD" id="cd00405">
    <property type="entry name" value="PRAI"/>
    <property type="match status" value="1"/>
</dbReference>
<keyword evidence="12" id="KW-1185">Reference proteome</keyword>
<feature type="domain" description="N-(5'phosphoribosyl) anthranilate isomerase (PRAI)" evidence="10">
    <location>
        <begin position="4"/>
        <end position="187"/>
    </location>
</feature>
<evidence type="ECO:0000313" key="11">
    <source>
        <dbReference type="EMBL" id="MEE6716611.1"/>
    </source>
</evidence>
<dbReference type="PANTHER" id="PTHR42894:SF1">
    <property type="entry name" value="N-(5'-PHOSPHORIBOSYL)ANTHRANILATE ISOMERASE"/>
    <property type="match status" value="1"/>
</dbReference>
<dbReference type="PANTHER" id="PTHR42894">
    <property type="entry name" value="N-(5'-PHOSPHORIBOSYL)ANTHRANILATE ISOMERASE"/>
    <property type="match status" value="1"/>
</dbReference>
<dbReference type="Pfam" id="PF00697">
    <property type="entry name" value="PRAI"/>
    <property type="match status" value="1"/>
</dbReference>
<name>A0ABU7T203_9LACO</name>
<proteinExistence type="inferred from homology"/>
<evidence type="ECO:0000259" key="10">
    <source>
        <dbReference type="Pfam" id="PF00697"/>
    </source>
</evidence>
<keyword evidence="7 9" id="KW-0057">Aromatic amino acid biosynthesis</keyword>
<evidence type="ECO:0000256" key="2">
    <source>
        <dbReference type="ARBA" id="ARBA00004664"/>
    </source>
</evidence>
<reference evidence="11 12" key="1">
    <citation type="submission" date="2023-02" db="EMBL/GenBank/DDBJ databases">
        <title>The predominant lactic acid bacteria and yeasts involved in the spontaneous fermentation of millet during the production of the traditional porridge Hausa koko in Ghana.</title>
        <authorList>
            <person name="Atter A."/>
            <person name="Diaz M."/>
        </authorList>
    </citation>
    <scope>NUCLEOTIDE SEQUENCE [LARGE SCALE GENOMIC DNA]</scope>
    <source>
        <strain evidence="11 12">FI11640</strain>
    </source>
</reference>
<dbReference type="Gene3D" id="3.20.20.70">
    <property type="entry name" value="Aldolase class I"/>
    <property type="match status" value="1"/>
</dbReference>
<dbReference type="EMBL" id="JAQSGK010000041">
    <property type="protein sequence ID" value="MEE6716611.1"/>
    <property type="molecule type" value="Genomic_DNA"/>
</dbReference>
<dbReference type="Proteomes" id="UP001330016">
    <property type="component" value="Unassembled WGS sequence"/>
</dbReference>
<dbReference type="InterPro" id="IPR044643">
    <property type="entry name" value="TrpF_fam"/>
</dbReference>
<dbReference type="SUPFAM" id="SSF51366">
    <property type="entry name" value="Ribulose-phoshate binding barrel"/>
    <property type="match status" value="1"/>
</dbReference>
<evidence type="ECO:0000256" key="1">
    <source>
        <dbReference type="ARBA" id="ARBA00001164"/>
    </source>
</evidence>
<dbReference type="InterPro" id="IPR001240">
    <property type="entry name" value="PRAI_dom"/>
</dbReference>
<sequence>MTKVKICGLMTPADVAAVNTTAADFAGFVFAPGRHQLSASTAQALRRLLDPRIQSVGVFVHETVAEILAIYRTGAISIAQLHGPADAAMIRTLQSAGLQVIQVFINQPLDPASPADYVMVDSGQGSGKTLTWTALPATAQPTILAGGLQPANVAAAITLARPDIVDVSTGVETDGHKDRQKIQAFVRTAKGVH</sequence>
<comment type="similarity">
    <text evidence="9">Belongs to the TrpF family.</text>
</comment>
<keyword evidence="6 9" id="KW-0822">Tryptophan biosynthesis</keyword>
<evidence type="ECO:0000256" key="9">
    <source>
        <dbReference type="HAMAP-Rule" id="MF_00135"/>
    </source>
</evidence>
<evidence type="ECO:0000256" key="7">
    <source>
        <dbReference type="ARBA" id="ARBA00023141"/>
    </source>
</evidence>
<gene>
    <name evidence="9" type="primary">trpF</name>
    <name evidence="11" type="ORF">PS435_12185</name>
</gene>
<comment type="caution">
    <text evidence="11">The sequence shown here is derived from an EMBL/GenBank/DDBJ whole genome shotgun (WGS) entry which is preliminary data.</text>
</comment>
<dbReference type="RefSeq" id="WP_331244215.1">
    <property type="nucleotide sequence ID" value="NZ_JAQSGJ010000041.1"/>
</dbReference>
<dbReference type="EC" id="5.3.1.24" evidence="3 9"/>
<keyword evidence="5 9" id="KW-0028">Amino-acid biosynthesis</keyword>
<dbReference type="InterPro" id="IPR011060">
    <property type="entry name" value="RibuloseP-bd_barrel"/>
</dbReference>
<dbReference type="GO" id="GO:0016853">
    <property type="term" value="F:isomerase activity"/>
    <property type="evidence" value="ECO:0007669"/>
    <property type="project" value="UniProtKB-KW"/>
</dbReference>
<evidence type="ECO:0000256" key="6">
    <source>
        <dbReference type="ARBA" id="ARBA00022822"/>
    </source>
</evidence>
<accession>A0ABU7T203</accession>